<evidence type="ECO:0000313" key="1">
    <source>
        <dbReference type="EMBL" id="KAG4304421.1"/>
    </source>
</evidence>
<keyword evidence="2" id="KW-1185">Reference proteome</keyword>
<comment type="caution">
    <text evidence="1">The sequence shown here is derived from an EMBL/GenBank/DDBJ whole genome shotgun (WGS) entry which is preliminary data.</text>
</comment>
<evidence type="ECO:0000313" key="2">
    <source>
        <dbReference type="Proteomes" id="UP000768646"/>
    </source>
</evidence>
<organism evidence="1 2">
    <name type="scientific">Pneumocystis oryctolagi</name>
    <dbReference type="NCBI Taxonomy" id="42067"/>
    <lineage>
        <taxon>Eukaryota</taxon>
        <taxon>Fungi</taxon>
        <taxon>Dikarya</taxon>
        <taxon>Ascomycota</taxon>
        <taxon>Taphrinomycotina</taxon>
        <taxon>Pneumocystomycetes</taxon>
        <taxon>Pneumocystaceae</taxon>
        <taxon>Pneumocystis</taxon>
    </lineage>
</organism>
<gene>
    <name evidence="1" type="ORF">PORY_002131</name>
</gene>
<accession>A0ACB7CA54</accession>
<dbReference type="Proteomes" id="UP000768646">
    <property type="component" value="Unassembled WGS sequence"/>
</dbReference>
<protein>
    <submittedName>
        <fullName evidence="1">Uncharacterized protein</fullName>
    </submittedName>
</protein>
<reference evidence="1 2" key="1">
    <citation type="journal article" date="2021" name="Commun. Biol.">
        <title>Genomic insights into the host specific adaptation of the Pneumocystis genus.</title>
        <authorList>
            <person name="Cisse O.H."/>
            <person name="Ma L."/>
            <person name="Dekker J.P."/>
            <person name="Khil P.P."/>
            <person name="Youn J.-H."/>
            <person name="Brenchley J.M."/>
            <person name="Blair R."/>
            <person name="Pahar B."/>
            <person name="Chabe M."/>
            <person name="Van Rompay K.K.A."/>
            <person name="Keesler R."/>
            <person name="Sukura A."/>
            <person name="Hirsch V."/>
            <person name="Kutty G."/>
            <person name="Liu Y."/>
            <person name="Peng L."/>
            <person name="Chen J."/>
            <person name="Song J."/>
            <person name="Weissenbacher-Lang C."/>
            <person name="Xu J."/>
            <person name="Upham N.S."/>
            <person name="Stajich J.E."/>
            <person name="Cuomo C.A."/>
            <person name="Cushion M.T."/>
            <person name="Kovacs J.A."/>
        </authorList>
    </citation>
    <scope>NUCLEOTIDE SEQUENCE [LARGE SCALE GENOMIC DNA]</scope>
    <source>
        <strain evidence="1 2">RABM</strain>
    </source>
</reference>
<proteinExistence type="predicted"/>
<dbReference type="EMBL" id="JABTEG010000008">
    <property type="protein sequence ID" value="KAG4304421.1"/>
    <property type="molecule type" value="Genomic_DNA"/>
</dbReference>
<sequence>MTKYLNKLMKSYSSRKRHSTQINTSEDILPNTCNTKTTDIKNFRSNDPWTWDYVLDEEVYDLLKACYAEVKLRGVMIPLVFLPFRPMSNVLSTKTFIRKFFSINNNSELQKDQYIKELPLTDIYVIIGIIRWCWLRLIDGVVGWNAYEAFTILEKDTKYPYNAFFNYMPVAAGSKVRENIIFDFFDILSTIAAYSKINGLCGDKLSRTAGWWAFNFKDKEQGFHKAYSNWKKSADANEHLFFAYLRSIKEQSNDTKLYVPNSMPLSLVKLLEQTPYPLPISSSITLHYKDTLCVDMLVNVPSPNAFTVLQRVAIQGLDTDDEIVSVLWKNRNHIENALTDESKRILMCISNTLRNISSSTGSKEWEKFMNFGFDYIENELKDSGKSLACKIDKLDIHSENNHNEHFNEEPSPGSSPTVLHKKESSLYQLLPCNKPFLPINEVITHSKLDSATKINTEWLNESTISNKCRINLDESFWGVWIDSCSEETPIFRKKTFGKSVLFEIELDEKKWVIVEEQNTKHNRCISFDSFHTNSSIENKQKFIDNINKYKESLPNDQKIKRSLSEYFKYQKNKLNIIHKYKSIKTKKSAQFLEHEQDIDDNEINKNGEKHLYNTNESIEKADPVKSPYSYKRLEYMVTFNNSEEQNLPQIKQKEKCISNSEIEKEGKNFQDLNVYSYSLSTNKKYGILNKFNLEISNFNDSTSNIPRYGSKLSSKSLFKNKRIKDTSNMINNIQSTQESDTYINISNSDSKLKRLPTLKKYRDKIFRSSKYYKNSISINDKVQKDN</sequence>
<name>A0ACB7CA54_9ASCO</name>